<dbReference type="InterPro" id="IPR007452">
    <property type="entry name" value="TamB_C"/>
</dbReference>
<protein>
    <recommendedName>
        <fullName evidence="7">Translocation and assembly module TamB C-terminal domain-containing protein</fullName>
    </recommendedName>
</protein>
<evidence type="ECO:0000259" key="7">
    <source>
        <dbReference type="Pfam" id="PF04357"/>
    </source>
</evidence>
<comment type="subcellular location">
    <subcellularLocation>
        <location evidence="1">Membrane</location>
        <topology evidence="1">Single-pass membrane protein</topology>
    </subcellularLocation>
</comment>
<dbReference type="EMBL" id="JALJOR010000018">
    <property type="protein sequence ID" value="KAK9804274.1"/>
    <property type="molecule type" value="Genomic_DNA"/>
</dbReference>
<feature type="region of interest" description="Disordered" evidence="5">
    <location>
        <begin position="242"/>
        <end position="434"/>
    </location>
</feature>
<organism evidence="8 9">
    <name type="scientific">[Myrmecia] bisecta</name>
    <dbReference type="NCBI Taxonomy" id="41462"/>
    <lineage>
        <taxon>Eukaryota</taxon>
        <taxon>Viridiplantae</taxon>
        <taxon>Chlorophyta</taxon>
        <taxon>core chlorophytes</taxon>
        <taxon>Trebouxiophyceae</taxon>
        <taxon>Trebouxiales</taxon>
        <taxon>Trebouxiaceae</taxon>
        <taxon>Myrmecia</taxon>
    </lineage>
</organism>
<sequence>MPQSMVRVRPGFQLHASGRIHRTPCGRPRPSGHRLLGRRGDAHRLWVLANRPTPGARHRGLQLSVQAASDWKDNLQTSAVRAANRLQALIARFVSTWQEQRWLKSWFSRVLLGVALFLGATTALGNLWGVRALNHQALPTACSVAARVLEREVVIGRVNWVATPGLLGLSPLASVGPVAVGPSATERSSAVLPHVLISIDPVKSLAQRRVVLRLHAPQAQVTLVQNNNFSWFGYPDDTQPTARNVVPGLAQGRPHDERDEAAGSQPDPYSGPKERVGAYGGYRNGFERQAARRRTMRSQLRSHMPDVDAVVPANSLRWQRAGRPSHPDSQSYPPGVGMHAEASAPNDTHAAVNAVSHHTEPPEPSSSLPEALPDPAAMGRYSDKQPGSVSGNRQKVHRSESNFLQSRHGDMGGPAYRPASTAGVHRSRPSSAAASSTVRSWLGGQWARLTAHLTVPQLAVDRIIVRNGTLDALFCAEQEPRHFDQIDLALDLGRDYHDLALKISVRAYERDAASARCTMPGSGNRHLRPQPSAPIVTSLTSAPTVATSNSAHVAAWQRAVGPGGAAPVWRAGPASLPTGGCLDVHVTARGMGYPGRQADTRIAIQARDLHAPLVERILEIPMDIYDGRLDGRLELHCHDAATWHFPSFSGRVVCRDGSFHFWDATDDFTSTSLDLVFDGARVHLHRAEGRFGAVPLSITGEFGMDPAIGQYRLSANVAPVEVNELRRTLGIRPAPMPVAGAVRGVLHCTGPLEQPVFSGTAVTVRSSPDDVGPGDKTAAQDVLDGQAGALAAYDRLPLASASAVFTLDTSTDIFLLHSFQVEPLDGGRLVGSGRMWVAKEAEMDPQAVRIQAQGHSLPTHRLLQRYLPKGTNLPASVVLGDSEIQATMIGSHLAPDIRTRWKAPTAQAHGTTHMTRDSTHFTCKAPALDLTGSLHLRPATFEQIKQAVTQEEATALAVPVLDGCDIDAEFKGLDVLPLVAPAASLERMAAAQPPRLKLNGRTHLSGVVRQAQADTSTSFKGDLNLEGLRVNQLKLSRNLSGSLELAEDGLHIHAKGLRPDEVLDVDLLLPLSAEAQARAGGALQPTSGSWQETGGGHFALRCGQLNLQAQVNGSSSQIQVGVAGLALDELELASLRGEVQEASLALNFEERSGRGQVQVAGPRFSGLQGQHLAASFRWEQDIVRLEKSILQQRNSRYEVAGEYVIPANTLLPRTAASMALRPPAGAQVPGSPPLAPALPAALLEPKGRWRIQVAVPFADMEEILPAARLLSRATSMTAVDYERAKNLFLSGVKNAGMAATDLSRQLDAAAQQIRADLGSEAVPEVAASSGASLTSRAAGGGGLGPRGLPGLQDLRGEWNGSFEAYGGGIGASNVDFNLKGSNWVWGEYALDQMVARGAAHSLDGIKLDEFCLKAGDAKLLVRGSLLSASQNATVLLTDFPVALLQPLLRAMPALEHAAPAITSLPGAPAGGAGGAGPFSGLSVPFVNTAKLRPGSTAGGAAGLAGAGGPGQRGSPVNGLLYIRGTLGGSAQAPQGEVVVRLYEGAIGPTRLAGAQARAALDSAQRLTFSMDLTPAEHRQTGYLRVNGMLPLATPIQGASTQAAGENLDVHVGVKDAGMVLLSTVLPDLRWQHGTADISLRVHGALARPTVEGNAQINRAGIFCPMLKYPMTNVGATVSIRNDVLKVEWLEARVGRRGHIRVKGSLPLRPPPSQMADSRSADAIASGMSLEVAGLEMRMRNLYTGHIDASLHVSRSLLQPVVGGGMRLSRGVAYLSAPPASTQPLPAERSASRDTDIVTKAFTALTSRNDALARQLTHLDMLQQVDTLALQPGVADQLSLQGLKLHLGPELRVVYPVVMNFGISGDIEVNGPATPGRMRVAGTIHLDGGEVNLVATQMVLDREHPNRLTFSPDSGLDPSLDLSFRGAQVRALIQGRASDWQKHLVLSPTKGSGGEGAEALDPSEAAKLFEGQLANALVAEDGQLALSNLAASAAHGLMPKLQTQGQLGQARWRLVSAPSIPGLLSLDPSGDPTTLLSSLTLGTEMEVQFGKSLQAAMARKLRDSDVATQWTLNYQLNNKLRMQFNIASSPPYPRTLIFQFSGEGVQR</sequence>
<evidence type="ECO:0000313" key="8">
    <source>
        <dbReference type="EMBL" id="KAK9804274.1"/>
    </source>
</evidence>
<feature type="transmembrane region" description="Helical" evidence="6">
    <location>
        <begin position="110"/>
        <end position="130"/>
    </location>
</feature>
<dbReference type="GO" id="GO:0005886">
    <property type="term" value="C:plasma membrane"/>
    <property type="evidence" value="ECO:0007669"/>
    <property type="project" value="InterPro"/>
</dbReference>
<name>A0AAW1P735_9CHLO</name>
<dbReference type="InterPro" id="IPR053022">
    <property type="entry name" value="Chloroplast_translocon_comp"/>
</dbReference>
<feature type="compositionally biased region" description="Low complexity" evidence="5">
    <location>
        <begin position="365"/>
        <end position="377"/>
    </location>
</feature>
<keyword evidence="2 6" id="KW-0812">Transmembrane</keyword>
<gene>
    <name evidence="8" type="ORF">WJX72_004315</name>
</gene>
<evidence type="ECO:0000256" key="1">
    <source>
        <dbReference type="ARBA" id="ARBA00004167"/>
    </source>
</evidence>
<evidence type="ECO:0000256" key="6">
    <source>
        <dbReference type="SAM" id="Phobius"/>
    </source>
</evidence>
<evidence type="ECO:0000256" key="4">
    <source>
        <dbReference type="ARBA" id="ARBA00023136"/>
    </source>
</evidence>
<feature type="domain" description="Translocation and assembly module TamB C-terminal" evidence="7">
    <location>
        <begin position="1689"/>
        <end position="2084"/>
    </location>
</feature>
<dbReference type="GO" id="GO:0009306">
    <property type="term" value="P:protein secretion"/>
    <property type="evidence" value="ECO:0007669"/>
    <property type="project" value="InterPro"/>
</dbReference>
<dbReference type="Pfam" id="PF04357">
    <property type="entry name" value="TamB"/>
    <property type="match status" value="1"/>
</dbReference>
<comment type="caution">
    <text evidence="8">The sequence shown here is derived from an EMBL/GenBank/DDBJ whole genome shotgun (WGS) entry which is preliminary data.</text>
</comment>
<evidence type="ECO:0000313" key="9">
    <source>
        <dbReference type="Proteomes" id="UP001489004"/>
    </source>
</evidence>
<dbReference type="Proteomes" id="UP001489004">
    <property type="component" value="Unassembled WGS sequence"/>
</dbReference>
<dbReference type="PANTHER" id="PTHR34457:SF3">
    <property type="entry name" value="PROTEIN TIC236, CHLOROPLASTIC"/>
    <property type="match status" value="1"/>
</dbReference>
<evidence type="ECO:0000256" key="2">
    <source>
        <dbReference type="ARBA" id="ARBA00022692"/>
    </source>
</evidence>
<keyword evidence="4 6" id="KW-0472">Membrane</keyword>
<keyword evidence="3 6" id="KW-1133">Transmembrane helix</keyword>
<evidence type="ECO:0000256" key="5">
    <source>
        <dbReference type="SAM" id="MobiDB-lite"/>
    </source>
</evidence>
<accession>A0AAW1P735</accession>
<proteinExistence type="predicted"/>
<keyword evidence="9" id="KW-1185">Reference proteome</keyword>
<dbReference type="PANTHER" id="PTHR34457">
    <property type="entry name" value="EMBRYO DEFECTIVE 2410"/>
    <property type="match status" value="1"/>
</dbReference>
<reference evidence="8 9" key="1">
    <citation type="journal article" date="2024" name="Nat. Commun.">
        <title>Phylogenomics reveals the evolutionary origins of lichenization in chlorophyte algae.</title>
        <authorList>
            <person name="Puginier C."/>
            <person name="Libourel C."/>
            <person name="Otte J."/>
            <person name="Skaloud P."/>
            <person name="Haon M."/>
            <person name="Grisel S."/>
            <person name="Petersen M."/>
            <person name="Berrin J.G."/>
            <person name="Delaux P.M."/>
            <person name="Dal Grande F."/>
            <person name="Keller J."/>
        </authorList>
    </citation>
    <scope>NUCLEOTIDE SEQUENCE [LARGE SCALE GENOMIC DNA]</scope>
    <source>
        <strain evidence="8 9">SAG 2043</strain>
    </source>
</reference>
<evidence type="ECO:0000256" key="3">
    <source>
        <dbReference type="ARBA" id="ARBA00022989"/>
    </source>
</evidence>